<evidence type="ECO:0000256" key="7">
    <source>
        <dbReference type="ARBA" id="ARBA00022980"/>
    </source>
</evidence>
<organism evidence="10 11">
    <name type="scientific">Funneliformis geosporum</name>
    <dbReference type="NCBI Taxonomy" id="1117311"/>
    <lineage>
        <taxon>Eukaryota</taxon>
        <taxon>Fungi</taxon>
        <taxon>Fungi incertae sedis</taxon>
        <taxon>Mucoromycota</taxon>
        <taxon>Glomeromycotina</taxon>
        <taxon>Glomeromycetes</taxon>
        <taxon>Glomerales</taxon>
        <taxon>Glomeraceae</taxon>
        <taxon>Funneliformis</taxon>
    </lineage>
</organism>
<dbReference type="InterPro" id="IPR000218">
    <property type="entry name" value="Ribosomal_uL14"/>
</dbReference>
<evidence type="ECO:0000256" key="6">
    <source>
        <dbReference type="ARBA" id="ARBA00022801"/>
    </source>
</evidence>
<dbReference type="OrthoDB" id="2448309at2759"/>
<dbReference type="SUPFAM" id="SSF54821">
    <property type="entry name" value="Ribosomal protein S3 C-terminal domain"/>
    <property type="match status" value="1"/>
</dbReference>
<comment type="similarity">
    <text evidence="1">Belongs to the peptidase C48 family.</text>
</comment>
<evidence type="ECO:0000256" key="2">
    <source>
        <dbReference type="ARBA" id="ARBA00008931"/>
    </source>
</evidence>
<dbReference type="SMART" id="SM01374">
    <property type="entry name" value="Ribosomal_L14"/>
    <property type="match status" value="1"/>
</dbReference>
<dbReference type="SUPFAM" id="SSF54814">
    <property type="entry name" value="Prokaryotic type KH domain (KH-domain type II)"/>
    <property type="match status" value="1"/>
</dbReference>
<reference evidence="10" key="1">
    <citation type="submission" date="2022-08" db="EMBL/GenBank/DDBJ databases">
        <authorList>
            <person name="Kallberg Y."/>
            <person name="Tangrot J."/>
            <person name="Rosling A."/>
        </authorList>
    </citation>
    <scope>NUCLEOTIDE SEQUENCE</scope>
    <source>
        <strain evidence="10">Wild A</strain>
    </source>
</reference>
<comment type="caution">
    <text evidence="10">The sequence shown here is derived from an EMBL/GenBank/DDBJ whole genome shotgun (WGS) entry which is preliminary data.</text>
</comment>
<evidence type="ECO:0000256" key="1">
    <source>
        <dbReference type="ARBA" id="ARBA00005234"/>
    </source>
</evidence>
<dbReference type="EMBL" id="CAMKVN010000029">
    <property type="protein sequence ID" value="CAI2162209.1"/>
    <property type="molecule type" value="Genomic_DNA"/>
</dbReference>
<dbReference type="GO" id="GO:1990904">
    <property type="term" value="C:ribonucleoprotein complex"/>
    <property type="evidence" value="ECO:0007669"/>
    <property type="project" value="UniProtKB-KW"/>
</dbReference>
<dbReference type="InterPro" id="IPR038765">
    <property type="entry name" value="Papain-like_cys_pep_sf"/>
</dbReference>
<dbReference type="GO" id="GO:0003735">
    <property type="term" value="F:structural constituent of ribosome"/>
    <property type="evidence" value="ECO:0007669"/>
    <property type="project" value="InterPro"/>
</dbReference>
<accession>A0A9W4S9Z2</accession>
<keyword evidence="5" id="KW-0645">Protease</keyword>
<dbReference type="GO" id="GO:0006508">
    <property type="term" value="P:proteolysis"/>
    <property type="evidence" value="ECO:0007669"/>
    <property type="project" value="UniProtKB-KW"/>
</dbReference>
<dbReference type="InterPro" id="IPR036419">
    <property type="entry name" value="Ribosomal_S3_C_sf"/>
</dbReference>
<evidence type="ECO:0000256" key="3">
    <source>
        <dbReference type="ARBA" id="ARBA00010745"/>
    </source>
</evidence>
<evidence type="ECO:0000313" key="11">
    <source>
        <dbReference type="Proteomes" id="UP001153678"/>
    </source>
</evidence>
<dbReference type="SUPFAM" id="SSF54686">
    <property type="entry name" value="Ribosomal protein L16p/L10e"/>
    <property type="match status" value="1"/>
</dbReference>
<evidence type="ECO:0000256" key="4">
    <source>
        <dbReference type="ARBA" id="ARBA00010761"/>
    </source>
</evidence>
<evidence type="ECO:0000313" key="10">
    <source>
        <dbReference type="EMBL" id="CAI2162209.1"/>
    </source>
</evidence>
<dbReference type="InterPro" id="IPR036920">
    <property type="entry name" value="Ribosomal_uL16_sf"/>
</dbReference>
<keyword evidence="6" id="KW-0378">Hydrolase</keyword>
<name>A0A9W4S9Z2_9GLOM</name>
<comment type="similarity">
    <text evidence="2">Belongs to the universal ribosomal protein uL16 family.</text>
</comment>
<dbReference type="Proteomes" id="UP001153678">
    <property type="component" value="Unassembled WGS sequence"/>
</dbReference>
<sequence>MNNFNFAYFSPLGMEILKKLPASASLKSEKTPQQPNGNDCGVYVMKTSPYAFRLGYNEDWNNYFFLKSKEKSFDWLKRDKLIRDYFASLFPDTAQLKVEYTRNAIFIYLYIPEINLVLGESNEKLDKILKDIYALINDSKIAVKINLIEVKKVYANAQAIANLIVGQLKKRVSSRQIFRSIERNLSEEREKNVRGRMSLNTKDSNVKEGNAKALLSRGVVGVKYRYSHIVKYEGHVKGNGKVDFGEYGLQAQEGIYISNRAIEAARKVISPYVKKTVAVVKAGTVIFEVQGIPKETAYKVLKQKPNANQKIKTATVEVISTKLHPRYHKPIKTKNTYQVHNEEYELKVGDRVVIKMADNSGAKKILVIRCLGGSNRRYSRIGDLVIATVKKVDPSSEKVQKYQTFSMSAKNTQIPNCGNCNPFYTGTSGGDIRVGAVEKYRQRANKVKGLKNTKNNLRT</sequence>
<dbReference type="GO" id="GO:0006412">
    <property type="term" value="P:translation"/>
    <property type="evidence" value="ECO:0007669"/>
    <property type="project" value="InterPro"/>
</dbReference>
<dbReference type="SUPFAM" id="SSF50249">
    <property type="entry name" value="Nucleic acid-binding proteins"/>
    <property type="match status" value="1"/>
</dbReference>
<dbReference type="SUPFAM" id="SSF50193">
    <property type="entry name" value="Ribosomal protein L14"/>
    <property type="match status" value="1"/>
</dbReference>
<dbReference type="GO" id="GO:0019783">
    <property type="term" value="F:ubiquitin-like protein peptidase activity"/>
    <property type="evidence" value="ECO:0007669"/>
    <property type="project" value="UniProtKB-ARBA"/>
</dbReference>
<keyword evidence="8" id="KW-0687">Ribonucleoprotein</keyword>
<keyword evidence="11" id="KW-1185">Reference proteome</keyword>
<dbReference type="AlphaFoldDB" id="A0A9W4S9Z2"/>
<dbReference type="InterPro" id="IPR003653">
    <property type="entry name" value="Peptidase_C48_C"/>
</dbReference>
<dbReference type="InterPro" id="IPR012340">
    <property type="entry name" value="NA-bd_OB-fold"/>
</dbReference>
<comment type="similarity">
    <text evidence="4">Belongs to the universal ribosomal protein uS3 family.</text>
</comment>
<gene>
    <name evidence="10" type="ORF">FWILDA_LOCUS443</name>
</gene>
<dbReference type="InterPro" id="IPR016180">
    <property type="entry name" value="Ribosomal_uL16_dom"/>
</dbReference>
<dbReference type="Pfam" id="PF00238">
    <property type="entry name" value="Ribosomal_L14"/>
    <property type="match status" value="1"/>
</dbReference>
<evidence type="ECO:0000256" key="8">
    <source>
        <dbReference type="ARBA" id="ARBA00023274"/>
    </source>
</evidence>
<dbReference type="Gene3D" id="2.40.150.20">
    <property type="entry name" value="Ribosomal protein L14"/>
    <property type="match status" value="1"/>
</dbReference>
<dbReference type="Gene3D" id="3.30.300.20">
    <property type="match status" value="1"/>
</dbReference>
<dbReference type="GO" id="GO:0008234">
    <property type="term" value="F:cysteine-type peptidase activity"/>
    <property type="evidence" value="ECO:0007669"/>
    <property type="project" value="InterPro"/>
</dbReference>
<dbReference type="SUPFAM" id="SSF54001">
    <property type="entry name" value="Cysteine proteinases"/>
    <property type="match status" value="1"/>
</dbReference>
<protein>
    <submittedName>
        <fullName evidence="10">12444_t:CDS:1</fullName>
    </submittedName>
</protein>
<comment type="similarity">
    <text evidence="3">Belongs to the universal ribosomal protein uL14 family.</text>
</comment>
<dbReference type="InterPro" id="IPR047873">
    <property type="entry name" value="Ribosomal_uL16"/>
</dbReference>
<dbReference type="InterPro" id="IPR036853">
    <property type="entry name" value="Ribosomal_uL14_sf"/>
</dbReference>
<dbReference type="Pfam" id="PF00252">
    <property type="entry name" value="Ribosomal_L16"/>
    <property type="match status" value="1"/>
</dbReference>
<dbReference type="InterPro" id="IPR009019">
    <property type="entry name" value="KH_sf_prok-type"/>
</dbReference>
<dbReference type="Pfam" id="PF02902">
    <property type="entry name" value="Peptidase_C48"/>
    <property type="match status" value="1"/>
</dbReference>
<feature type="domain" description="Ubiquitin-like protease family profile" evidence="9">
    <location>
        <begin position="29"/>
        <end position="52"/>
    </location>
</feature>
<dbReference type="GO" id="GO:0003723">
    <property type="term" value="F:RNA binding"/>
    <property type="evidence" value="ECO:0007669"/>
    <property type="project" value="InterPro"/>
</dbReference>
<proteinExistence type="inferred from homology"/>
<dbReference type="Gene3D" id="3.90.1170.10">
    <property type="entry name" value="Ribosomal protein L10e/L16"/>
    <property type="match status" value="1"/>
</dbReference>
<dbReference type="GO" id="GO:0005840">
    <property type="term" value="C:ribosome"/>
    <property type="evidence" value="ECO:0007669"/>
    <property type="project" value="UniProtKB-KW"/>
</dbReference>
<evidence type="ECO:0000259" key="9">
    <source>
        <dbReference type="Pfam" id="PF02902"/>
    </source>
</evidence>
<keyword evidence="7" id="KW-0689">Ribosomal protein</keyword>
<dbReference type="CDD" id="cd01433">
    <property type="entry name" value="Ribosomal_L16_L10e"/>
    <property type="match status" value="1"/>
</dbReference>
<evidence type="ECO:0000256" key="5">
    <source>
        <dbReference type="ARBA" id="ARBA00022670"/>
    </source>
</evidence>
<dbReference type="InterPro" id="IPR015946">
    <property type="entry name" value="KH_dom-like_a/b"/>
</dbReference>